<gene>
    <name evidence="2" type="ORF">OG913_31125</name>
</gene>
<keyword evidence="3" id="KW-1185">Reference proteome</keyword>
<feature type="region of interest" description="Disordered" evidence="1">
    <location>
        <begin position="231"/>
        <end position="254"/>
    </location>
</feature>
<organism evidence="2 3">
    <name type="scientific">Microbispora hainanensis</name>
    <dbReference type="NCBI Taxonomy" id="568844"/>
    <lineage>
        <taxon>Bacteria</taxon>
        <taxon>Bacillati</taxon>
        <taxon>Actinomycetota</taxon>
        <taxon>Actinomycetes</taxon>
        <taxon>Streptosporangiales</taxon>
        <taxon>Streptosporangiaceae</taxon>
        <taxon>Microbispora</taxon>
    </lineage>
</organism>
<evidence type="ECO:0000256" key="1">
    <source>
        <dbReference type="SAM" id="MobiDB-lite"/>
    </source>
</evidence>
<evidence type="ECO:0000313" key="2">
    <source>
        <dbReference type="EMBL" id="WUP73801.1"/>
    </source>
</evidence>
<proteinExistence type="predicted"/>
<dbReference type="PANTHER" id="PTHR34613:SF1">
    <property type="entry name" value="SLL6017 PROTEIN"/>
    <property type="match status" value="1"/>
</dbReference>
<evidence type="ECO:0008006" key="4">
    <source>
        <dbReference type="Google" id="ProtNLM"/>
    </source>
</evidence>
<accession>A0ABZ1SLB0</accession>
<dbReference type="Proteomes" id="UP001432011">
    <property type="component" value="Chromosome"/>
</dbReference>
<name>A0ABZ1SLB0_9ACTN</name>
<dbReference type="PANTHER" id="PTHR34613">
    <property type="entry name" value="SLL0800 PROTEIN"/>
    <property type="match status" value="1"/>
</dbReference>
<reference evidence="2" key="1">
    <citation type="submission" date="2022-10" db="EMBL/GenBank/DDBJ databases">
        <title>The complete genomes of actinobacterial strains from the NBC collection.</title>
        <authorList>
            <person name="Joergensen T.S."/>
            <person name="Alvarez Arevalo M."/>
            <person name="Sterndorff E.B."/>
            <person name="Faurdal D."/>
            <person name="Vuksanovic O."/>
            <person name="Mourched A.-S."/>
            <person name="Charusanti P."/>
            <person name="Shaw S."/>
            <person name="Blin K."/>
            <person name="Weber T."/>
        </authorList>
    </citation>
    <scope>NUCLEOTIDE SEQUENCE</scope>
    <source>
        <strain evidence="2">NBC_00254</strain>
    </source>
</reference>
<protein>
    <recommendedName>
        <fullName evidence="4">Rpn family recombination-promoting nuclease/putative transposase</fullName>
    </recommendedName>
</protein>
<dbReference type="EMBL" id="CP108085">
    <property type="protein sequence ID" value="WUP73801.1"/>
    <property type="molecule type" value="Genomic_DNA"/>
</dbReference>
<evidence type="ECO:0000313" key="3">
    <source>
        <dbReference type="Proteomes" id="UP001432011"/>
    </source>
</evidence>
<dbReference type="RefSeq" id="WP_328708973.1">
    <property type="nucleotide sequence ID" value="NZ_CP108085.1"/>
</dbReference>
<sequence>MPSPLHDTLNLLFRHRPQFAVEMLRDHLGVDVPDGLPVQVASNDLNDRPSIDLRPDVVITVGPRHSPLHAIVVEIQQKEEPDKLHALPRYAAALWLQLACPITVLMICPKARTAKWASAPIHTSLPGYTLACQVIGPDQIPAVTDPAEAAAHPELAALSVMAHGEHPPVIEAFVAALRHLPDEHAPQYYEYAYRLATKAARYVMERVMETTTWPVYSPFARQHYGKGLEVGRAEGRAEGREEGREEGRRRGRAEGEARAVLTVLEARGIAVSDSDRAFISACTDVGLLDEWVRRAATATSAADLFAEES</sequence>